<reference evidence="1" key="1">
    <citation type="submission" date="2020-04" db="EMBL/GenBank/DDBJ databases">
        <title>Deep metagenomics examines the oral microbiome during advanced dental caries in children, revealing novel taxa and co-occurrences with host molecules.</title>
        <authorList>
            <person name="Baker J.L."/>
            <person name="Morton J.T."/>
            <person name="Dinis M."/>
            <person name="Alvarez R."/>
            <person name="Tran N.C."/>
            <person name="Knight R."/>
            <person name="Edlund A."/>
        </authorList>
    </citation>
    <scope>NUCLEOTIDE SEQUENCE</scope>
    <source>
        <strain evidence="1">JCVI_47_bin.3</strain>
    </source>
</reference>
<sequence>MRRDSTTWLITGVSDAGGGPPQGHVGRFKPKHPRAARLNVTTAARMRGNGGNAGSGSTE</sequence>
<evidence type="ECO:0000313" key="1">
    <source>
        <dbReference type="EMBL" id="MBF1673671.1"/>
    </source>
</evidence>
<dbReference type="EMBL" id="JABZXS010000073">
    <property type="protein sequence ID" value="MBF1673671.1"/>
    <property type="molecule type" value="Genomic_DNA"/>
</dbReference>
<accession>A0A930Q1B0</accession>
<organism evidence="1 2">
    <name type="scientific">Rothia mucilaginosa</name>
    <dbReference type="NCBI Taxonomy" id="43675"/>
    <lineage>
        <taxon>Bacteria</taxon>
        <taxon>Bacillati</taxon>
        <taxon>Actinomycetota</taxon>
        <taxon>Actinomycetes</taxon>
        <taxon>Micrococcales</taxon>
        <taxon>Micrococcaceae</taxon>
        <taxon>Rothia</taxon>
    </lineage>
</organism>
<dbReference type="Proteomes" id="UP000785653">
    <property type="component" value="Unassembled WGS sequence"/>
</dbReference>
<evidence type="ECO:0000313" key="2">
    <source>
        <dbReference type="Proteomes" id="UP000785653"/>
    </source>
</evidence>
<protein>
    <submittedName>
        <fullName evidence="1">Uncharacterized protein</fullName>
    </submittedName>
</protein>
<gene>
    <name evidence="1" type="ORF">HXO65_05645</name>
</gene>
<dbReference type="AlphaFoldDB" id="A0A930Q1B0"/>
<comment type="caution">
    <text evidence="1">The sequence shown here is derived from an EMBL/GenBank/DDBJ whole genome shotgun (WGS) entry which is preliminary data.</text>
</comment>
<proteinExistence type="predicted"/>
<name>A0A930Q1B0_9MICC</name>